<dbReference type="NCBIfam" id="NF033530">
    <property type="entry name" value="lasso_PqqD_Strm"/>
    <property type="match status" value="1"/>
</dbReference>
<sequence>MTFHEHVTMTETDYGVVLLDLRSGQYFQLNPTAATVVRILRDGGDVAGAVDAVVGAFDVDRQRAEQDVTALLSDLRDSGVLAP</sequence>
<evidence type="ECO:0000313" key="1">
    <source>
        <dbReference type="EMBL" id="TQJ01342.1"/>
    </source>
</evidence>
<dbReference type="InterPro" id="IPR008792">
    <property type="entry name" value="PQQD"/>
</dbReference>
<dbReference type="Proteomes" id="UP000320876">
    <property type="component" value="Unassembled WGS sequence"/>
</dbReference>
<dbReference type="InterPro" id="IPR041881">
    <property type="entry name" value="PqqD_sf"/>
</dbReference>
<gene>
    <name evidence="1" type="ORF">FB471_1020</name>
</gene>
<dbReference type="Gene3D" id="1.10.10.1150">
    <property type="entry name" value="Coenzyme PQQ synthesis protein D (PqqD)"/>
    <property type="match status" value="1"/>
</dbReference>
<protein>
    <submittedName>
        <fullName evidence="1">Coenzyme PQQ synthesis protein D (PqqD)</fullName>
    </submittedName>
</protein>
<keyword evidence="2" id="KW-1185">Reference proteome</keyword>
<dbReference type="EMBL" id="VFML01000001">
    <property type="protein sequence ID" value="TQJ01342.1"/>
    <property type="molecule type" value="Genomic_DNA"/>
</dbReference>
<dbReference type="Pfam" id="PF05402">
    <property type="entry name" value="PqqD"/>
    <property type="match status" value="1"/>
</dbReference>
<name>A0A542DE52_AMYCI</name>
<comment type="caution">
    <text evidence="1">The sequence shown here is derived from an EMBL/GenBank/DDBJ whole genome shotgun (WGS) entry which is preliminary data.</text>
</comment>
<dbReference type="AlphaFoldDB" id="A0A542DE52"/>
<accession>A0A542DE52</accession>
<evidence type="ECO:0000313" key="2">
    <source>
        <dbReference type="Proteomes" id="UP000320876"/>
    </source>
</evidence>
<organism evidence="1 2">
    <name type="scientific">Amycolatopsis cihanbeyliensis</name>
    <dbReference type="NCBI Taxonomy" id="1128664"/>
    <lineage>
        <taxon>Bacteria</taxon>
        <taxon>Bacillati</taxon>
        <taxon>Actinomycetota</taxon>
        <taxon>Actinomycetes</taxon>
        <taxon>Pseudonocardiales</taxon>
        <taxon>Pseudonocardiaceae</taxon>
        <taxon>Amycolatopsis</taxon>
    </lineage>
</organism>
<reference evidence="1 2" key="1">
    <citation type="submission" date="2019-06" db="EMBL/GenBank/DDBJ databases">
        <title>Sequencing the genomes of 1000 actinobacteria strains.</title>
        <authorList>
            <person name="Klenk H.-P."/>
        </authorList>
    </citation>
    <scope>NUCLEOTIDE SEQUENCE [LARGE SCALE GENOMIC DNA]</scope>
    <source>
        <strain evidence="1 2">DSM 45679</strain>
    </source>
</reference>
<proteinExistence type="predicted"/>